<protein>
    <submittedName>
        <fullName evidence="1">Uncharacterized protein</fullName>
    </submittedName>
</protein>
<sequence length="271" mass="30580">MPKETLLRIALVLFTYFIFYPHYHLTESFSGFKLTSYRNKVLAEDSHCFQNITEVKISNCFQHCLSNCFCTSFQMCGSTCQLCSGGGLGIIRDQEGCSHFNFTADEEKASFVSNKPNRTNSPNAQSYRMTKARMKVVAQDSSKWRITCNYEPGEKISYTDYVETTLEKLDILSFNGNKCVEVDYISIRGKNCTNCTAYMLQSHNKDVNAYYMGLHFDSRQGPSFSCDHNASEGSHSCGKPGEDDFGFYDCYNTNHRCSATSESLTSAWLGG</sequence>
<evidence type="ECO:0000313" key="2">
    <source>
        <dbReference type="Proteomes" id="UP001152795"/>
    </source>
</evidence>
<dbReference type="EMBL" id="CACRXK020000246">
    <property type="protein sequence ID" value="CAB3979977.1"/>
    <property type="molecule type" value="Genomic_DNA"/>
</dbReference>
<dbReference type="AlphaFoldDB" id="A0A7D9D9A0"/>
<dbReference type="Proteomes" id="UP001152795">
    <property type="component" value="Unassembled WGS sequence"/>
</dbReference>
<comment type="caution">
    <text evidence="1">The sequence shown here is derived from an EMBL/GenBank/DDBJ whole genome shotgun (WGS) entry which is preliminary data.</text>
</comment>
<reference evidence="1" key="1">
    <citation type="submission" date="2020-04" db="EMBL/GenBank/DDBJ databases">
        <authorList>
            <person name="Alioto T."/>
            <person name="Alioto T."/>
            <person name="Gomez Garrido J."/>
        </authorList>
    </citation>
    <scope>NUCLEOTIDE SEQUENCE</scope>
    <source>
        <strain evidence="1">A484AB</strain>
    </source>
</reference>
<gene>
    <name evidence="1" type="ORF">PACLA_8A071283</name>
</gene>
<dbReference type="OrthoDB" id="10417191at2759"/>
<keyword evidence="2" id="KW-1185">Reference proteome</keyword>
<organism evidence="1 2">
    <name type="scientific">Paramuricea clavata</name>
    <name type="common">Red gorgonian</name>
    <name type="synonym">Violescent sea-whip</name>
    <dbReference type="NCBI Taxonomy" id="317549"/>
    <lineage>
        <taxon>Eukaryota</taxon>
        <taxon>Metazoa</taxon>
        <taxon>Cnidaria</taxon>
        <taxon>Anthozoa</taxon>
        <taxon>Octocorallia</taxon>
        <taxon>Malacalcyonacea</taxon>
        <taxon>Plexauridae</taxon>
        <taxon>Paramuricea</taxon>
    </lineage>
</organism>
<proteinExistence type="predicted"/>
<evidence type="ECO:0000313" key="1">
    <source>
        <dbReference type="EMBL" id="CAB3979977.1"/>
    </source>
</evidence>
<name>A0A7D9D9A0_PARCT</name>
<accession>A0A7D9D9A0</accession>